<keyword evidence="2" id="KW-1185">Reference proteome</keyword>
<name>A0ABY5ADM9_9GAMM</name>
<protein>
    <submittedName>
        <fullName evidence="1">TniB family NTP-binding protein</fullName>
    </submittedName>
</protein>
<evidence type="ECO:0000313" key="1">
    <source>
        <dbReference type="EMBL" id="USR42014.1"/>
    </source>
</evidence>
<dbReference type="RefSeq" id="WP_252576763.1">
    <property type="nucleotide sequence ID" value="NZ_CP099397.1"/>
</dbReference>
<dbReference type="InterPro" id="IPR008868">
    <property type="entry name" value="TniB"/>
</dbReference>
<accession>A0ABY5ADM9</accession>
<proteinExistence type="predicted"/>
<organism evidence="1 2">
    <name type="scientific">Ectopseudomonas hydrolytica</name>
    <dbReference type="NCBI Taxonomy" id="2493633"/>
    <lineage>
        <taxon>Bacteria</taxon>
        <taxon>Pseudomonadati</taxon>
        <taxon>Pseudomonadota</taxon>
        <taxon>Gammaproteobacteria</taxon>
        <taxon>Pseudomonadales</taxon>
        <taxon>Pseudomonadaceae</taxon>
        <taxon>Ectopseudomonas</taxon>
    </lineage>
</organism>
<dbReference type="InterPro" id="IPR027417">
    <property type="entry name" value="P-loop_NTPase"/>
</dbReference>
<sequence length="262" mass="29564">MQQELWIDNNSSEAVFRIMNNIHAVPDRLSAPALLVVGPGGSGKTAIISKIPQRVNGSDGLIFISMAESPELHVKKNLRAEFAHALGIPLMPGSGAKGGSEFPNEIREVIRLRKIWGVVIDEFHDALLRSKQEQRINMSILKKLLGSEYGLKLFCFGTVSARNALRSNDEFKRRFHEVILKDWNEDEEFRAFLFEIEESLPLKQPSHLYSETMVKAILSITNGRMDKTLEIIRSAACYAIKLGVEQVNIDMLQRANMNPWGY</sequence>
<dbReference type="GeneID" id="300081613"/>
<gene>
    <name evidence="1" type="ORF">L1F06_011540</name>
</gene>
<dbReference type="SUPFAM" id="SSF52540">
    <property type="entry name" value="P-loop containing nucleoside triphosphate hydrolases"/>
    <property type="match status" value="1"/>
</dbReference>
<dbReference type="Proteomes" id="UP001054897">
    <property type="component" value="Chromosome"/>
</dbReference>
<reference evidence="1" key="1">
    <citation type="submission" date="2022-06" db="EMBL/GenBank/DDBJ databases">
        <title>Complete genome of Pseudomonas hydrolytica DSWY01T.</title>
        <authorList>
            <person name="Jung J."/>
            <person name="Jeon C.O."/>
        </authorList>
    </citation>
    <scope>NUCLEOTIDE SEQUENCE</scope>
    <source>
        <strain evidence="1">DSWY01</strain>
    </source>
</reference>
<dbReference type="Pfam" id="PF05621">
    <property type="entry name" value="TniB"/>
    <property type="match status" value="1"/>
</dbReference>
<dbReference type="EMBL" id="CP099397">
    <property type="protein sequence ID" value="USR42014.1"/>
    <property type="molecule type" value="Genomic_DNA"/>
</dbReference>
<dbReference type="Gene3D" id="3.40.50.300">
    <property type="entry name" value="P-loop containing nucleotide triphosphate hydrolases"/>
    <property type="match status" value="1"/>
</dbReference>
<evidence type="ECO:0000313" key="2">
    <source>
        <dbReference type="Proteomes" id="UP001054897"/>
    </source>
</evidence>